<feature type="non-terminal residue" evidence="1">
    <location>
        <position position="1"/>
    </location>
</feature>
<accession>A0A6L3N816</accession>
<organism evidence="1 2">
    <name type="scientific">Burkholderia territorii</name>
    <dbReference type="NCBI Taxonomy" id="1503055"/>
    <lineage>
        <taxon>Bacteria</taxon>
        <taxon>Pseudomonadati</taxon>
        <taxon>Pseudomonadota</taxon>
        <taxon>Betaproteobacteria</taxon>
        <taxon>Burkholderiales</taxon>
        <taxon>Burkholderiaceae</taxon>
        <taxon>Burkholderia</taxon>
        <taxon>Burkholderia cepacia complex</taxon>
    </lineage>
</organism>
<gene>
    <name evidence="1" type="ORF">F7R13_29415</name>
</gene>
<evidence type="ECO:0000313" key="1">
    <source>
        <dbReference type="EMBL" id="KAB0649259.1"/>
    </source>
</evidence>
<sequence>VYVRDAGDAAALAAIERTLREAAGAAVRPLFVHADVCRDDLLVEIDASAGHPLEHLS</sequence>
<dbReference type="EMBL" id="VZOL01000729">
    <property type="protein sequence ID" value="KAB0649259.1"/>
    <property type="molecule type" value="Genomic_DNA"/>
</dbReference>
<comment type="caution">
    <text evidence="1">The sequence shown here is derived from an EMBL/GenBank/DDBJ whole genome shotgun (WGS) entry which is preliminary data.</text>
</comment>
<reference evidence="1 2" key="1">
    <citation type="submission" date="2019-09" db="EMBL/GenBank/DDBJ databases">
        <title>Draft genome sequences of 48 bacterial type strains from the CCUG.</title>
        <authorList>
            <person name="Tunovic T."/>
            <person name="Pineiro-Iglesias B."/>
            <person name="Unosson C."/>
            <person name="Inganas E."/>
            <person name="Ohlen M."/>
            <person name="Cardew S."/>
            <person name="Jensie-Markopoulos S."/>
            <person name="Salva-Serra F."/>
            <person name="Jaen-Luchoro D."/>
            <person name="Karlsson R."/>
            <person name="Svensson-Stadler L."/>
            <person name="Chun J."/>
            <person name="Moore E."/>
        </authorList>
    </citation>
    <scope>NUCLEOTIDE SEQUENCE [LARGE SCALE GENOMIC DNA]</scope>
    <source>
        <strain evidence="1 2">CCUG 65687</strain>
    </source>
</reference>
<dbReference type="AlphaFoldDB" id="A0A6L3N816"/>
<evidence type="ECO:0000313" key="2">
    <source>
        <dbReference type="Proteomes" id="UP000473571"/>
    </source>
</evidence>
<name>A0A6L3N816_9BURK</name>
<protein>
    <submittedName>
        <fullName evidence="1">Endoribonuclease L-PSP</fullName>
    </submittedName>
</protein>
<dbReference type="Proteomes" id="UP000473571">
    <property type="component" value="Unassembled WGS sequence"/>
</dbReference>
<proteinExistence type="predicted"/>